<comment type="caution">
    <text evidence="1">The sequence shown here is derived from an EMBL/GenBank/DDBJ whole genome shotgun (WGS) entry which is preliminary data.</text>
</comment>
<gene>
    <name evidence="1" type="ORF">OVN521_LOCUS44883</name>
</gene>
<accession>A0A821BPB0</accession>
<organism evidence="1 2">
    <name type="scientific">Rotaria magnacalcarata</name>
    <dbReference type="NCBI Taxonomy" id="392030"/>
    <lineage>
        <taxon>Eukaryota</taxon>
        <taxon>Metazoa</taxon>
        <taxon>Spiralia</taxon>
        <taxon>Gnathifera</taxon>
        <taxon>Rotifera</taxon>
        <taxon>Eurotatoria</taxon>
        <taxon>Bdelloidea</taxon>
        <taxon>Philodinida</taxon>
        <taxon>Philodinidae</taxon>
        <taxon>Rotaria</taxon>
    </lineage>
</organism>
<evidence type="ECO:0000313" key="1">
    <source>
        <dbReference type="EMBL" id="CAF4593601.1"/>
    </source>
</evidence>
<proteinExistence type="predicted"/>
<reference evidence="1" key="1">
    <citation type="submission" date="2021-02" db="EMBL/GenBank/DDBJ databases">
        <authorList>
            <person name="Nowell W R."/>
        </authorList>
    </citation>
    <scope>NUCLEOTIDE SEQUENCE</scope>
</reference>
<dbReference type="Proteomes" id="UP000663866">
    <property type="component" value="Unassembled WGS sequence"/>
</dbReference>
<feature type="non-terminal residue" evidence="1">
    <location>
        <position position="46"/>
    </location>
</feature>
<sequence length="46" mass="5235">MPLIFNLYLPSAIKEYEIIGSIRQGISQRLGDDNIIEDDLMNLALK</sequence>
<dbReference type="AlphaFoldDB" id="A0A821BPB0"/>
<protein>
    <submittedName>
        <fullName evidence="1">Uncharacterized protein</fullName>
    </submittedName>
</protein>
<evidence type="ECO:0000313" key="2">
    <source>
        <dbReference type="Proteomes" id="UP000663866"/>
    </source>
</evidence>
<keyword evidence="2" id="KW-1185">Reference proteome</keyword>
<name>A0A821BPB0_9BILA</name>
<dbReference type="EMBL" id="CAJOBG010070865">
    <property type="protein sequence ID" value="CAF4593601.1"/>
    <property type="molecule type" value="Genomic_DNA"/>
</dbReference>